<organism evidence="1 2">
    <name type="scientific">Canavalia gladiata</name>
    <name type="common">Sword bean</name>
    <name type="synonym">Dolichos gladiatus</name>
    <dbReference type="NCBI Taxonomy" id="3824"/>
    <lineage>
        <taxon>Eukaryota</taxon>
        <taxon>Viridiplantae</taxon>
        <taxon>Streptophyta</taxon>
        <taxon>Embryophyta</taxon>
        <taxon>Tracheophyta</taxon>
        <taxon>Spermatophyta</taxon>
        <taxon>Magnoliopsida</taxon>
        <taxon>eudicotyledons</taxon>
        <taxon>Gunneridae</taxon>
        <taxon>Pentapetalae</taxon>
        <taxon>rosids</taxon>
        <taxon>fabids</taxon>
        <taxon>Fabales</taxon>
        <taxon>Fabaceae</taxon>
        <taxon>Papilionoideae</taxon>
        <taxon>50 kb inversion clade</taxon>
        <taxon>NPAAA clade</taxon>
        <taxon>indigoferoid/millettioid clade</taxon>
        <taxon>Phaseoleae</taxon>
        <taxon>Canavalia</taxon>
    </lineage>
</organism>
<proteinExistence type="predicted"/>
<dbReference type="EMBL" id="JAYMYQ010000009">
    <property type="protein sequence ID" value="KAK7312219.1"/>
    <property type="molecule type" value="Genomic_DNA"/>
</dbReference>
<name>A0AAN9KAG8_CANGL</name>
<protein>
    <submittedName>
        <fullName evidence="1">Uncharacterized protein</fullName>
    </submittedName>
</protein>
<evidence type="ECO:0000313" key="2">
    <source>
        <dbReference type="Proteomes" id="UP001367508"/>
    </source>
</evidence>
<dbReference type="AlphaFoldDB" id="A0AAN9KAG8"/>
<evidence type="ECO:0000313" key="1">
    <source>
        <dbReference type="EMBL" id="KAK7312219.1"/>
    </source>
</evidence>
<reference evidence="1 2" key="1">
    <citation type="submission" date="2024-01" db="EMBL/GenBank/DDBJ databases">
        <title>The genomes of 5 underutilized Papilionoideae crops provide insights into root nodulation and disease resistanc.</title>
        <authorList>
            <person name="Jiang F."/>
        </authorList>
    </citation>
    <scope>NUCLEOTIDE SEQUENCE [LARGE SCALE GENOMIC DNA]</scope>
    <source>
        <strain evidence="1">LVBAO_FW01</strain>
        <tissue evidence="1">Leaves</tissue>
    </source>
</reference>
<dbReference type="Proteomes" id="UP001367508">
    <property type="component" value="Unassembled WGS sequence"/>
</dbReference>
<gene>
    <name evidence="1" type="ORF">VNO77_35928</name>
</gene>
<keyword evidence="2" id="KW-1185">Reference proteome</keyword>
<sequence length="67" mass="7447">MKIFIPGNALISCSRWRIMLSKIRVELQLPCGKPLMDWRGRDVGPSSSLCLIPLLVKMTLSGLTTCT</sequence>
<accession>A0AAN9KAG8</accession>
<comment type="caution">
    <text evidence="1">The sequence shown here is derived from an EMBL/GenBank/DDBJ whole genome shotgun (WGS) entry which is preliminary data.</text>
</comment>